<dbReference type="Gene3D" id="3.40.50.1820">
    <property type="entry name" value="alpha/beta hydrolase"/>
    <property type="match status" value="1"/>
</dbReference>
<keyword evidence="1" id="KW-0378">Hydrolase</keyword>
<dbReference type="InterPro" id="IPR029058">
    <property type="entry name" value="AB_hydrolase_fold"/>
</dbReference>
<evidence type="ECO:0000313" key="2">
    <source>
        <dbReference type="Proteomes" id="UP001551584"/>
    </source>
</evidence>
<accession>A0ABV3EJS6</accession>
<name>A0ABV3EJS6_9ACTN</name>
<dbReference type="GO" id="GO:0016787">
    <property type="term" value="F:hydrolase activity"/>
    <property type="evidence" value="ECO:0007669"/>
    <property type="project" value="UniProtKB-KW"/>
</dbReference>
<keyword evidence="2" id="KW-1185">Reference proteome</keyword>
<proteinExistence type="predicted"/>
<dbReference type="RefSeq" id="WP_359268620.1">
    <property type="nucleotide sequence ID" value="NZ_JBEZNA010000005.1"/>
</dbReference>
<sequence length="326" mass="36846">MCGLDMKEEYVSTIQHTEQVLSEDEIQSVLDGIAQGFGHPMRSPILKTPADHGLAFQEVFFPSMDGVPLEAWYIPCDGSDKLIIANHPLWFSRYGFPAHLEPWKSIGASTGNDFEVDFVPDYRILHEAGYNVLTYDMRNLGHSGTGNGGIGSGGRFEARDVVGSLQYARGREDLKDMTIGLFSRCQGSNATMFAMQMYPEHFEGVRCIVSPQPLSVGVTMQRTLEMLGLPERITELEEKVRRIVSFPFSEMSPVEAAKSVTIPTFLYQVHDDLLTRPDDVQAMFDNIPTEDKKLVWVHGTTARWDGYLHFQREPKEMLDWFATHMK</sequence>
<organism evidence="1 2">
    <name type="scientific">Streptomyces chilikensis</name>
    <dbReference type="NCBI Taxonomy" id="1194079"/>
    <lineage>
        <taxon>Bacteria</taxon>
        <taxon>Bacillati</taxon>
        <taxon>Actinomycetota</taxon>
        <taxon>Actinomycetes</taxon>
        <taxon>Kitasatosporales</taxon>
        <taxon>Streptomycetaceae</taxon>
        <taxon>Streptomyces</taxon>
    </lineage>
</organism>
<protein>
    <submittedName>
        <fullName evidence="1">Alpha/beta hydrolase</fullName>
    </submittedName>
</protein>
<reference evidence="1 2" key="1">
    <citation type="submission" date="2024-06" db="EMBL/GenBank/DDBJ databases">
        <title>The Natural Products Discovery Center: Release of the First 8490 Sequenced Strains for Exploring Actinobacteria Biosynthetic Diversity.</title>
        <authorList>
            <person name="Kalkreuter E."/>
            <person name="Kautsar S.A."/>
            <person name="Yang D."/>
            <person name="Bader C.D."/>
            <person name="Teijaro C.N."/>
            <person name="Fluegel L."/>
            <person name="Davis C.M."/>
            <person name="Simpson J.R."/>
            <person name="Lauterbach L."/>
            <person name="Steele A.D."/>
            <person name="Gui C."/>
            <person name="Meng S."/>
            <person name="Li G."/>
            <person name="Viehrig K."/>
            <person name="Ye F."/>
            <person name="Su P."/>
            <person name="Kiefer A.F."/>
            <person name="Nichols A."/>
            <person name="Cepeda A.J."/>
            <person name="Yan W."/>
            <person name="Fan B."/>
            <person name="Jiang Y."/>
            <person name="Adhikari A."/>
            <person name="Zheng C.-J."/>
            <person name="Schuster L."/>
            <person name="Cowan T.M."/>
            <person name="Smanski M.J."/>
            <person name="Chevrette M.G."/>
            <person name="De Carvalho L.P.S."/>
            <person name="Shen B."/>
        </authorList>
    </citation>
    <scope>NUCLEOTIDE SEQUENCE [LARGE SCALE GENOMIC DNA]</scope>
    <source>
        <strain evidence="1 2">NPDC048117</strain>
    </source>
</reference>
<evidence type="ECO:0000313" key="1">
    <source>
        <dbReference type="EMBL" id="MEU9576401.1"/>
    </source>
</evidence>
<dbReference type="EMBL" id="JBEZNA010000005">
    <property type="protein sequence ID" value="MEU9576401.1"/>
    <property type="molecule type" value="Genomic_DNA"/>
</dbReference>
<gene>
    <name evidence="1" type="ORF">AB0D95_03785</name>
</gene>
<comment type="caution">
    <text evidence="1">The sequence shown here is derived from an EMBL/GenBank/DDBJ whole genome shotgun (WGS) entry which is preliminary data.</text>
</comment>
<dbReference type="SUPFAM" id="SSF53474">
    <property type="entry name" value="alpha/beta-Hydrolases"/>
    <property type="match status" value="1"/>
</dbReference>
<dbReference type="Proteomes" id="UP001551584">
    <property type="component" value="Unassembled WGS sequence"/>
</dbReference>